<name>A0ABP0WTP9_9BRYO</name>
<gene>
    <name evidence="2" type="ORF">CSSPJE1EN1_LOCUS14230</name>
</gene>
<proteinExistence type="predicted"/>
<dbReference type="SMART" id="SM00516">
    <property type="entry name" value="SEC14"/>
    <property type="match status" value="1"/>
</dbReference>
<dbReference type="InterPro" id="IPR001251">
    <property type="entry name" value="CRAL-TRIO_dom"/>
</dbReference>
<dbReference type="PANTHER" id="PTHR45824:SF6">
    <property type="entry name" value="F16L1.9 PROTEIN"/>
    <property type="match status" value="1"/>
</dbReference>
<dbReference type="SUPFAM" id="SSF52087">
    <property type="entry name" value="CRAL/TRIO domain"/>
    <property type="match status" value="1"/>
</dbReference>
<dbReference type="SMART" id="SM01100">
    <property type="entry name" value="CRAL_TRIO_N"/>
    <property type="match status" value="1"/>
</dbReference>
<feature type="domain" description="CRAL-TRIO" evidence="1">
    <location>
        <begin position="86"/>
        <end position="250"/>
    </location>
</feature>
<dbReference type="EMBL" id="OZ020097">
    <property type="protein sequence ID" value="CAK9268752.1"/>
    <property type="molecule type" value="Genomic_DNA"/>
</dbReference>
<sequence length="274" mass="31880">MLRRNGTKTGSRNLDELLFSPAEEQVKVNELRAAIGPLTGHASIYATDACLKRYLRARNWNIKKAEKMLRDSLHWRSVFKPEEIQWADVSGESETGKVYRATFRDKYDHTVIVMHPTRQNTSNMDGQIKQLVYTLENTILNLPPGQEQMVWLIDFHGWGVKHSTPIKTAREIANILQNHYPERLHVGILLNPPRIFQAFMTIVKPFLDPKTFQKVKFVYTRNPESCKLLDDYFANDVLKEVVENPADYNHEEYAKLMEQDDLKSATYWKLGEED</sequence>
<dbReference type="PRINTS" id="PR00180">
    <property type="entry name" value="CRETINALDHBP"/>
</dbReference>
<reference evidence="2 3" key="1">
    <citation type="submission" date="2024-02" db="EMBL/GenBank/DDBJ databases">
        <authorList>
            <consortium name="ELIXIR-Norway"/>
            <consortium name="Elixir Norway"/>
        </authorList>
    </citation>
    <scope>NUCLEOTIDE SEQUENCE [LARGE SCALE GENOMIC DNA]</scope>
</reference>
<dbReference type="PANTHER" id="PTHR45824">
    <property type="entry name" value="GH16843P"/>
    <property type="match status" value="1"/>
</dbReference>
<dbReference type="Pfam" id="PF00650">
    <property type="entry name" value="CRAL_TRIO"/>
    <property type="match status" value="1"/>
</dbReference>
<dbReference type="InterPro" id="IPR036865">
    <property type="entry name" value="CRAL-TRIO_dom_sf"/>
</dbReference>
<evidence type="ECO:0000313" key="3">
    <source>
        <dbReference type="Proteomes" id="UP001497444"/>
    </source>
</evidence>
<protein>
    <recommendedName>
        <fullName evidence="1">CRAL-TRIO domain-containing protein</fullName>
    </recommendedName>
</protein>
<keyword evidence="3" id="KW-1185">Reference proteome</keyword>
<dbReference type="Proteomes" id="UP001497444">
    <property type="component" value="Chromosome 2"/>
</dbReference>
<dbReference type="PROSITE" id="PS50191">
    <property type="entry name" value="CRAL_TRIO"/>
    <property type="match status" value="1"/>
</dbReference>
<dbReference type="InterPro" id="IPR052578">
    <property type="entry name" value="PI_Transfer_CRAL-TRIO"/>
</dbReference>
<evidence type="ECO:0000259" key="1">
    <source>
        <dbReference type="PROSITE" id="PS50191"/>
    </source>
</evidence>
<dbReference type="CDD" id="cd00170">
    <property type="entry name" value="SEC14"/>
    <property type="match status" value="1"/>
</dbReference>
<evidence type="ECO:0000313" key="2">
    <source>
        <dbReference type="EMBL" id="CAK9268752.1"/>
    </source>
</evidence>
<dbReference type="SUPFAM" id="SSF46938">
    <property type="entry name" value="CRAL/TRIO N-terminal domain"/>
    <property type="match status" value="1"/>
</dbReference>
<dbReference type="Gene3D" id="3.40.525.10">
    <property type="entry name" value="CRAL-TRIO lipid binding domain"/>
    <property type="match status" value="1"/>
</dbReference>
<dbReference type="Pfam" id="PF03765">
    <property type="entry name" value="CRAL_TRIO_N"/>
    <property type="match status" value="1"/>
</dbReference>
<dbReference type="InterPro" id="IPR011074">
    <property type="entry name" value="CRAL/TRIO_N_dom"/>
</dbReference>
<accession>A0ABP0WTP9</accession>
<dbReference type="InterPro" id="IPR036273">
    <property type="entry name" value="CRAL/TRIO_N_dom_sf"/>
</dbReference>
<organism evidence="2 3">
    <name type="scientific">Sphagnum jensenii</name>
    <dbReference type="NCBI Taxonomy" id="128206"/>
    <lineage>
        <taxon>Eukaryota</taxon>
        <taxon>Viridiplantae</taxon>
        <taxon>Streptophyta</taxon>
        <taxon>Embryophyta</taxon>
        <taxon>Bryophyta</taxon>
        <taxon>Sphagnophytina</taxon>
        <taxon>Sphagnopsida</taxon>
        <taxon>Sphagnales</taxon>
        <taxon>Sphagnaceae</taxon>
        <taxon>Sphagnum</taxon>
    </lineage>
</organism>